<dbReference type="RefSeq" id="XP_033398789.1">
    <property type="nucleotide sequence ID" value="XM_033543118.1"/>
</dbReference>
<accession>A0A6A6BJS6</accession>
<proteinExistence type="predicted"/>
<evidence type="ECO:0000313" key="3">
    <source>
        <dbReference type="Proteomes" id="UP000799438"/>
    </source>
</evidence>
<dbReference type="AlphaFoldDB" id="A0A6A6BJS6"/>
<dbReference type="Proteomes" id="UP000799438">
    <property type="component" value="Unassembled WGS sequence"/>
</dbReference>
<organism evidence="2 3">
    <name type="scientific">Aplosporella prunicola CBS 121167</name>
    <dbReference type="NCBI Taxonomy" id="1176127"/>
    <lineage>
        <taxon>Eukaryota</taxon>
        <taxon>Fungi</taxon>
        <taxon>Dikarya</taxon>
        <taxon>Ascomycota</taxon>
        <taxon>Pezizomycotina</taxon>
        <taxon>Dothideomycetes</taxon>
        <taxon>Dothideomycetes incertae sedis</taxon>
        <taxon>Botryosphaeriales</taxon>
        <taxon>Aplosporellaceae</taxon>
        <taxon>Aplosporella</taxon>
    </lineage>
</organism>
<evidence type="ECO:0000256" key="1">
    <source>
        <dbReference type="SAM" id="MobiDB-lite"/>
    </source>
</evidence>
<dbReference type="EMBL" id="ML995483">
    <property type="protein sequence ID" value="KAF2143077.1"/>
    <property type="molecule type" value="Genomic_DNA"/>
</dbReference>
<evidence type="ECO:0000313" key="2">
    <source>
        <dbReference type="EMBL" id="KAF2143077.1"/>
    </source>
</evidence>
<sequence>MGNAKKGGVAKKKRGVSKGITKKDGKNKTKNKPKSSNPKSIKAGDTTDPEKSDDVVEKHLDNEYTRIVNAVDGTHHLLGDEVLNANGVYHGQVKTEIQQNHEHLQSQLTVNPADLALPMDSDVHQKDLLKARKKFNEWNQYIERGGLQGRQEKPLGD</sequence>
<feature type="region of interest" description="Disordered" evidence="1">
    <location>
        <begin position="1"/>
        <end position="55"/>
    </location>
</feature>
<reference evidence="2" key="1">
    <citation type="journal article" date="2020" name="Stud. Mycol.">
        <title>101 Dothideomycetes genomes: a test case for predicting lifestyles and emergence of pathogens.</title>
        <authorList>
            <person name="Haridas S."/>
            <person name="Albert R."/>
            <person name="Binder M."/>
            <person name="Bloem J."/>
            <person name="Labutti K."/>
            <person name="Salamov A."/>
            <person name="Andreopoulos B."/>
            <person name="Baker S."/>
            <person name="Barry K."/>
            <person name="Bills G."/>
            <person name="Bluhm B."/>
            <person name="Cannon C."/>
            <person name="Castanera R."/>
            <person name="Culley D."/>
            <person name="Daum C."/>
            <person name="Ezra D."/>
            <person name="Gonzalez J."/>
            <person name="Henrissat B."/>
            <person name="Kuo A."/>
            <person name="Liang C."/>
            <person name="Lipzen A."/>
            <person name="Lutzoni F."/>
            <person name="Magnuson J."/>
            <person name="Mondo S."/>
            <person name="Nolan M."/>
            <person name="Ohm R."/>
            <person name="Pangilinan J."/>
            <person name="Park H.-J."/>
            <person name="Ramirez L."/>
            <person name="Alfaro M."/>
            <person name="Sun H."/>
            <person name="Tritt A."/>
            <person name="Yoshinaga Y."/>
            <person name="Zwiers L.-H."/>
            <person name="Turgeon B."/>
            <person name="Goodwin S."/>
            <person name="Spatafora J."/>
            <person name="Crous P."/>
            <person name="Grigoriev I."/>
        </authorList>
    </citation>
    <scope>NUCLEOTIDE SEQUENCE</scope>
    <source>
        <strain evidence="2">CBS 121167</strain>
    </source>
</reference>
<keyword evidence="3" id="KW-1185">Reference proteome</keyword>
<protein>
    <submittedName>
        <fullName evidence="2">Uncharacterized protein</fullName>
    </submittedName>
</protein>
<gene>
    <name evidence="2" type="ORF">K452DRAFT_307953</name>
</gene>
<name>A0A6A6BJS6_9PEZI</name>
<dbReference type="GeneID" id="54300615"/>